<accession>A0A4C1W8I9</accession>
<evidence type="ECO:0000313" key="1">
    <source>
        <dbReference type="EMBL" id="GBP47220.1"/>
    </source>
</evidence>
<name>A0A4C1W8I9_EUMVA</name>
<dbReference type="Proteomes" id="UP000299102">
    <property type="component" value="Unassembled WGS sequence"/>
</dbReference>
<dbReference type="OrthoDB" id="616263at2759"/>
<gene>
    <name evidence="1" type="ORF">EVAR_20223_1</name>
</gene>
<reference evidence="1 2" key="1">
    <citation type="journal article" date="2019" name="Commun. Biol.">
        <title>The bagworm genome reveals a unique fibroin gene that provides high tensile strength.</title>
        <authorList>
            <person name="Kono N."/>
            <person name="Nakamura H."/>
            <person name="Ohtoshi R."/>
            <person name="Tomita M."/>
            <person name="Numata K."/>
            <person name="Arakawa K."/>
        </authorList>
    </citation>
    <scope>NUCLEOTIDE SEQUENCE [LARGE SCALE GENOMIC DNA]</scope>
</reference>
<dbReference type="AlphaFoldDB" id="A0A4C1W8I9"/>
<protein>
    <recommendedName>
        <fullName evidence="3">Mariner Mos1 transposase</fullName>
    </recommendedName>
</protein>
<proteinExistence type="predicted"/>
<dbReference type="Pfam" id="PF01359">
    <property type="entry name" value="Transposase_1"/>
    <property type="match status" value="1"/>
</dbReference>
<dbReference type="Gene3D" id="3.30.420.10">
    <property type="entry name" value="Ribonuclease H-like superfamily/Ribonuclease H"/>
    <property type="match status" value="1"/>
</dbReference>
<evidence type="ECO:0008006" key="3">
    <source>
        <dbReference type="Google" id="ProtNLM"/>
    </source>
</evidence>
<keyword evidence="2" id="KW-1185">Reference proteome</keyword>
<dbReference type="InterPro" id="IPR036397">
    <property type="entry name" value="RNaseH_sf"/>
</dbReference>
<dbReference type="EMBL" id="BGZK01000498">
    <property type="protein sequence ID" value="GBP47220.1"/>
    <property type="molecule type" value="Genomic_DNA"/>
</dbReference>
<organism evidence="1 2">
    <name type="scientific">Eumeta variegata</name>
    <name type="common">Bagworm moth</name>
    <name type="synonym">Eumeta japonica</name>
    <dbReference type="NCBI Taxonomy" id="151549"/>
    <lineage>
        <taxon>Eukaryota</taxon>
        <taxon>Metazoa</taxon>
        <taxon>Ecdysozoa</taxon>
        <taxon>Arthropoda</taxon>
        <taxon>Hexapoda</taxon>
        <taxon>Insecta</taxon>
        <taxon>Pterygota</taxon>
        <taxon>Neoptera</taxon>
        <taxon>Endopterygota</taxon>
        <taxon>Lepidoptera</taxon>
        <taxon>Glossata</taxon>
        <taxon>Ditrysia</taxon>
        <taxon>Tineoidea</taxon>
        <taxon>Psychidae</taxon>
        <taxon>Oiketicinae</taxon>
        <taxon>Eumeta</taxon>
    </lineage>
</organism>
<dbReference type="GO" id="GO:0003676">
    <property type="term" value="F:nucleic acid binding"/>
    <property type="evidence" value="ECO:0007669"/>
    <property type="project" value="InterPro"/>
</dbReference>
<evidence type="ECO:0000313" key="2">
    <source>
        <dbReference type="Proteomes" id="UP000299102"/>
    </source>
</evidence>
<dbReference type="InterPro" id="IPR001888">
    <property type="entry name" value="Transposase_1"/>
</dbReference>
<comment type="caution">
    <text evidence="1">The sequence shown here is derived from an EMBL/GenBank/DDBJ whole genome shotgun (WGS) entry which is preliminary data.</text>
</comment>
<sequence length="143" mass="16697">MEDFNTKLDKRKIDELEMSSNSNLLHEVDVWWDAKGIIRYELLPPGKDSDLYCQQLMRLKQEVEKKRLELVQQKSVDRERPQRARRARAADTTLIQLIVINCGGRRRNLSNVFKRSFALGDRGPAVFFDHSAPCQRVMLLNVL</sequence>